<dbReference type="AlphaFoldDB" id="A0A6A6WNJ1"/>
<dbReference type="EMBL" id="MU003028">
    <property type="protein sequence ID" value="KAF2785471.1"/>
    <property type="molecule type" value="Genomic_DNA"/>
</dbReference>
<keyword evidence="2" id="KW-1185">Reference proteome</keyword>
<name>A0A6A6WNJ1_9PLEO</name>
<accession>A0A6A6WNJ1</accession>
<proteinExistence type="predicted"/>
<gene>
    <name evidence="1" type="ORF">K505DRAFT_262033</name>
</gene>
<dbReference type="SUPFAM" id="SSF56672">
    <property type="entry name" value="DNA/RNA polymerases"/>
    <property type="match status" value="1"/>
</dbReference>
<reference evidence="1" key="1">
    <citation type="journal article" date="2020" name="Stud. Mycol.">
        <title>101 Dothideomycetes genomes: a test case for predicting lifestyles and emergence of pathogens.</title>
        <authorList>
            <person name="Haridas S."/>
            <person name="Albert R."/>
            <person name="Binder M."/>
            <person name="Bloem J."/>
            <person name="Labutti K."/>
            <person name="Salamov A."/>
            <person name="Andreopoulos B."/>
            <person name="Baker S."/>
            <person name="Barry K."/>
            <person name="Bills G."/>
            <person name="Bluhm B."/>
            <person name="Cannon C."/>
            <person name="Castanera R."/>
            <person name="Culley D."/>
            <person name="Daum C."/>
            <person name="Ezra D."/>
            <person name="Gonzalez J."/>
            <person name="Henrissat B."/>
            <person name="Kuo A."/>
            <person name="Liang C."/>
            <person name="Lipzen A."/>
            <person name="Lutzoni F."/>
            <person name="Magnuson J."/>
            <person name="Mondo S."/>
            <person name="Nolan M."/>
            <person name="Ohm R."/>
            <person name="Pangilinan J."/>
            <person name="Park H.-J."/>
            <person name="Ramirez L."/>
            <person name="Alfaro M."/>
            <person name="Sun H."/>
            <person name="Tritt A."/>
            <person name="Yoshinaga Y."/>
            <person name="Zwiers L.-H."/>
            <person name="Turgeon B."/>
            <person name="Goodwin S."/>
            <person name="Spatafora J."/>
            <person name="Crous P."/>
            <person name="Grigoriev I."/>
        </authorList>
    </citation>
    <scope>NUCLEOTIDE SEQUENCE</scope>
    <source>
        <strain evidence="1">CBS 109.77</strain>
    </source>
</reference>
<feature type="non-terminal residue" evidence="1">
    <location>
        <position position="1"/>
    </location>
</feature>
<sequence length="76" mass="9185">INIALYKYLNIFVIVYLDNVLVYLSRILKEYVKHVKKVLTKLKEKKSKFYTIRTKFLEFIISRETIKIDSKKTEVI</sequence>
<organism evidence="1 2">
    <name type="scientific">Melanomma pulvis-pyrius CBS 109.77</name>
    <dbReference type="NCBI Taxonomy" id="1314802"/>
    <lineage>
        <taxon>Eukaryota</taxon>
        <taxon>Fungi</taxon>
        <taxon>Dikarya</taxon>
        <taxon>Ascomycota</taxon>
        <taxon>Pezizomycotina</taxon>
        <taxon>Dothideomycetes</taxon>
        <taxon>Pleosporomycetidae</taxon>
        <taxon>Pleosporales</taxon>
        <taxon>Melanommataceae</taxon>
        <taxon>Melanomma</taxon>
    </lineage>
</organism>
<evidence type="ECO:0000313" key="1">
    <source>
        <dbReference type="EMBL" id="KAF2785471.1"/>
    </source>
</evidence>
<protein>
    <recommendedName>
        <fullName evidence="3">Reverse transcriptase domain-containing protein</fullName>
    </recommendedName>
</protein>
<dbReference type="InterPro" id="IPR043502">
    <property type="entry name" value="DNA/RNA_pol_sf"/>
</dbReference>
<dbReference type="OrthoDB" id="5588148at2759"/>
<dbReference type="InterPro" id="IPR043128">
    <property type="entry name" value="Rev_trsase/Diguanyl_cyclase"/>
</dbReference>
<dbReference type="Proteomes" id="UP000799757">
    <property type="component" value="Unassembled WGS sequence"/>
</dbReference>
<evidence type="ECO:0008006" key="3">
    <source>
        <dbReference type="Google" id="ProtNLM"/>
    </source>
</evidence>
<dbReference type="Gene3D" id="3.30.70.270">
    <property type="match status" value="1"/>
</dbReference>
<evidence type="ECO:0000313" key="2">
    <source>
        <dbReference type="Proteomes" id="UP000799757"/>
    </source>
</evidence>